<evidence type="ECO:0000313" key="6">
    <source>
        <dbReference type="Proteomes" id="UP000728106"/>
    </source>
</evidence>
<dbReference type="RefSeq" id="WP_003610689.1">
    <property type="nucleotide sequence ID" value="NZ_ALXH01000020.1"/>
</dbReference>
<dbReference type="PANTHER" id="PTHR33392:SF6">
    <property type="entry name" value="POLYISOPRENYL-TEICHOIC ACID--PEPTIDOGLYCAN TEICHOIC ACID TRANSFERASE TAGU"/>
    <property type="match status" value="1"/>
</dbReference>
<dbReference type="AlphaFoldDB" id="A0A4Z0RJS6"/>
<feature type="domain" description="Cell envelope-related transcriptional attenuator" evidence="3">
    <location>
        <begin position="94"/>
        <end position="264"/>
    </location>
</feature>
<dbReference type="InterPro" id="IPR004474">
    <property type="entry name" value="LytR_CpsA_psr"/>
</dbReference>
<dbReference type="InterPro" id="IPR050922">
    <property type="entry name" value="LytR/CpsA/Psr_CW_biosynth"/>
</dbReference>
<gene>
    <name evidence="5" type="ORF">HAU20_01860</name>
    <name evidence="4" type="ORF">HAU43_03560</name>
</gene>
<reference evidence="5" key="1">
    <citation type="submission" date="2020-02" db="EMBL/GenBank/DDBJ databases">
        <authorList>
            <person name="Fontana A."/>
            <person name="Patrone V."/>
            <person name="Morelli L."/>
        </authorList>
    </citation>
    <scope>NUCLEOTIDE SEQUENCE</scope>
    <source>
        <strain evidence="4">CCUG 30943</strain>
        <strain evidence="5">CCUG 43002</strain>
    </source>
</reference>
<feature type="transmembrane region" description="Helical" evidence="2">
    <location>
        <begin position="20"/>
        <end position="42"/>
    </location>
</feature>
<proteinExistence type="inferred from homology"/>
<dbReference type="Proteomes" id="UP000808038">
    <property type="component" value="Unassembled WGS sequence"/>
</dbReference>
<sequence>MTEQNRSERLRVSKRRNIRWGRVIGTGIVVVLLALVGVVGFASMRAKTVVDKTYQDAGMKKSRDVSATIRDGKPFSVLLMGTDTGELGRNDKGRTDSLMIMTINPQKEETTIMSIPRDTLVAVPGYEDTFPQKINAAYELGSAKTAIKTVQDWLNIPIDYYALVNMGGLEQIVDEIGGVKVKSPLTFDYNPDTAHATPGNLYSFVKDSSTFTHTGEDGKTKTYTEMDGKAALAFSRMRYDDPRGDYGRQQRQRLVLETVVDKAKANPTKLLTDGFMTSLSKSVKTDLTFGDMTTIGTKYLNATKNIKSDYIQGQGYDLASGSTEVVSRQEEQRATNVLRRSLNLDAAETGNLYAGKISDEDVAAIGVPTMAASTGTVTQAQ</sequence>
<organism evidence="5 6">
    <name type="scientific">Weissella confusa</name>
    <name type="common">Lactobacillus confusus</name>
    <dbReference type="NCBI Taxonomy" id="1583"/>
    <lineage>
        <taxon>Bacteria</taxon>
        <taxon>Bacillati</taxon>
        <taxon>Bacillota</taxon>
        <taxon>Bacilli</taxon>
        <taxon>Lactobacillales</taxon>
        <taxon>Lactobacillaceae</taxon>
        <taxon>Weissella</taxon>
    </lineage>
</organism>
<keyword evidence="2" id="KW-1133">Transmembrane helix</keyword>
<keyword evidence="2" id="KW-0472">Membrane</keyword>
<evidence type="ECO:0000259" key="3">
    <source>
        <dbReference type="Pfam" id="PF03816"/>
    </source>
</evidence>
<dbReference type="EMBL" id="JAAOCX010000003">
    <property type="protein sequence ID" value="MBJ7632179.1"/>
    <property type="molecule type" value="Genomic_DNA"/>
</dbReference>
<dbReference type="Gene3D" id="3.40.630.190">
    <property type="entry name" value="LCP protein"/>
    <property type="match status" value="1"/>
</dbReference>
<keyword evidence="6" id="KW-1185">Reference proteome</keyword>
<reference evidence="5 6" key="2">
    <citation type="journal article" date="2021" name="Int. J. Food Microbiol.">
        <title>Safety demonstration of a microbial species for use in the food chain: Weissella confusa.</title>
        <authorList>
            <person name="Bourdichon F."/>
            <person name="Patrone V."/>
            <person name="Fontana A."/>
            <person name="Milani G."/>
            <person name="Morelli L."/>
        </authorList>
    </citation>
    <scope>NUCLEOTIDE SEQUENCE [LARGE SCALE GENOMIC DNA]</scope>
    <source>
        <strain evidence="4">CCUG 30943</strain>
        <strain evidence="5 6">CCUG 43002</strain>
    </source>
</reference>
<dbReference type="GeneID" id="57979760"/>
<accession>A0A4Z0RJS6</accession>
<dbReference type="EMBL" id="JAAOCP010000002">
    <property type="protein sequence ID" value="MBJ7638137.1"/>
    <property type="molecule type" value="Genomic_DNA"/>
</dbReference>
<evidence type="ECO:0000256" key="1">
    <source>
        <dbReference type="ARBA" id="ARBA00006068"/>
    </source>
</evidence>
<comment type="similarity">
    <text evidence="1">Belongs to the LytR/CpsA/Psr (LCP) family.</text>
</comment>
<comment type="caution">
    <text evidence="5">The sequence shown here is derived from an EMBL/GenBank/DDBJ whole genome shotgun (WGS) entry which is preliminary data.</text>
</comment>
<dbReference type="Proteomes" id="UP000728106">
    <property type="component" value="Unassembled WGS sequence"/>
</dbReference>
<dbReference type="PANTHER" id="PTHR33392">
    <property type="entry name" value="POLYISOPRENYL-TEICHOIC ACID--PEPTIDOGLYCAN TEICHOIC ACID TRANSFERASE TAGU"/>
    <property type="match status" value="1"/>
</dbReference>
<keyword evidence="2" id="KW-0812">Transmembrane</keyword>
<protein>
    <submittedName>
        <fullName evidence="5">LytR family transcriptional regulator</fullName>
    </submittedName>
</protein>
<evidence type="ECO:0000313" key="4">
    <source>
        <dbReference type="EMBL" id="MBJ7632179.1"/>
    </source>
</evidence>
<evidence type="ECO:0000313" key="5">
    <source>
        <dbReference type="EMBL" id="MBJ7638137.1"/>
    </source>
</evidence>
<evidence type="ECO:0000256" key="2">
    <source>
        <dbReference type="SAM" id="Phobius"/>
    </source>
</evidence>
<dbReference type="Pfam" id="PF03816">
    <property type="entry name" value="LytR_cpsA_psr"/>
    <property type="match status" value="1"/>
</dbReference>
<name>A0A4Z0RJS6_WEICO</name>
<dbReference type="NCBIfam" id="TIGR00350">
    <property type="entry name" value="lytR_cpsA_psr"/>
    <property type="match status" value="1"/>
</dbReference>